<feature type="transmembrane region" description="Helical" evidence="7">
    <location>
        <begin position="148"/>
        <end position="176"/>
    </location>
</feature>
<evidence type="ECO:0000256" key="7">
    <source>
        <dbReference type="SAM" id="Phobius"/>
    </source>
</evidence>
<keyword evidence="9" id="KW-0012">Acyltransferase</keyword>
<gene>
    <name evidence="9" type="ORF">GNZ21_14500</name>
</gene>
<comment type="similarity">
    <text evidence="2">Belongs to the acyltransferase 3 family.</text>
</comment>
<reference evidence="9 10" key="1">
    <citation type="submission" date="2019-12" db="EMBL/GenBank/DDBJ databases">
        <title>Nesterenkonia muleiensis sp. nov., a novel actinobacterium isolated from sap of Populus euphratica.</title>
        <authorList>
            <person name="Wang R."/>
        </authorList>
    </citation>
    <scope>NUCLEOTIDE SEQUENCE [LARGE SCALE GENOMIC DNA]</scope>
    <source>
        <strain evidence="9 10">F10</strain>
    </source>
</reference>
<keyword evidence="5 7" id="KW-1133">Transmembrane helix</keyword>
<dbReference type="OrthoDB" id="3265718at2"/>
<dbReference type="Pfam" id="PF01757">
    <property type="entry name" value="Acyl_transf_3"/>
    <property type="match status" value="1"/>
</dbReference>
<dbReference type="AlphaFoldDB" id="A0A7K1UM86"/>
<feature type="transmembrane region" description="Helical" evidence="7">
    <location>
        <begin position="223"/>
        <end position="243"/>
    </location>
</feature>
<keyword evidence="6 7" id="KW-0472">Membrane</keyword>
<feature type="transmembrane region" description="Helical" evidence="7">
    <location>
        <begin position="292"/>
        <end position="312"/>
    </location>
</feature>
<evidence type="ECO:0000256" key="4">
    <source>
        <dbReference type="ARBA" id="ARBA00022692"/>
    </source>
</evidence>
<sequence>MKSQAPRMQWMDFLRGLAVLLVVVLHANTGHIAGASVDWWTDVNRHLTPFRMPLLMFMSGMLLHRSLAKPLPIYVWGKVAAIAWPLVLWLFLYGFFIRSGIGVPDDLVDYLATGDYLWFLMSLLLCYAAAMAFKPLASRFPVGHSWGYLALFLAMIGTYVSTGAVHGGLIGSTFWYGAFFFLGAWATHMVSRWVKVHWAVVVPLLLLTALLANMGADDRSLRVGTPAAAGISVLGIAVILWLAPRLPRGRLVRCVEWCGRSSIVVYVAHFPIIILLRDHLFNHLDIADGPRVLLMTITSLGLTVLLVGLRPWTPFLYVMPGHQRVAMKLR</sequence>
<comment type="subcellular location">
    <subcellularLocation>
        <location evidence="1">Cell membrane</location>
        <topology evidence="1">Multi-pass membrane protein</topology>
    </subcellularLocation>
</comment>
<evidence type="ECO:0000256" key="2">
    <source>
        <dbReference type="ARBA" id="ARBA00007400"/>
    </source>
</evidence>
<dbReference type="PANTHER" id="PTHR40074">
    <property type="entry name" value="O-ACETYLTRANSFERASE WECH"/>
    <property type="match status" value="1"/>
</dbReference>
<evidence type="ECO:0000313" key="10">
    <source>
        <dbReference type="Proteomes" id="UP000460157"/>
    </source>
</evidence>
<name>A0A7K1UM86_9MICC</name>
<evidence type="ECO:0000256" key="6">
    <source>
        <dbReference type="ARBA" id="ARBA00023136"/>
    </source>
</evidence>
<dbReference type="GO" id="GO:0016413">
    <property type="term" value="F:O-acetyltransferase activity"/>
    <property type="evidence" value="ECO:0007669"/>
    <property type="project" value="TreeGrafter"/>
</dbReference>
<dbReference type="GO" id="GO:0005886">
    <property type="term" value="C:plasma membrane"/>
    <property type="evidence" value="ECO:0007669"/>
    <property type="project" value="UniProtKB-SubCell"/>
</dbReference>
<feature type="transmembrane region" description="Helical" evidence="7">
    <location>
        <begin position="50"/>
        <end position="68"/>
    </location>
</feature>
<evidence type="ECO:0000313" key="9">
    <source>
        <dbReference type="EMBL" id="MVT27546.1"/>
    </source>
</evidence>
<evidence type="ECO:0000259" key="8">
    <source>
        <dbReference type="Pfam" id="PF01757"/>
    </source>
</evidence>
<dbReference type="InterPro" id="IPR002656">
    <property type="entry name" value="Acyl_transf_3_dom"/>
</dbReference>
<keyword evidence="4 7" id="KW-0812">Transmembrane</keyword>
<dbReference type="Proteomes" id="UP000460157">
    <property type="component" value="Unassembled WGS sequence"/>
</dbReference>
<keyword evidence="9" id="KW-0808">Transferase</keyword>
<feature type="transmembrane region" description="Helical" evidence="7">
    <location>
        <begin position="75"/>
        <end position="96"/>
    </location>
</feature>
<evidence type="ECO:0000256" key="3">
    <source>
        <dbReference type="ARBA" id="ARBA00022475"/>
    </source>
</evidence>
<dbReference type="GO" id="GO:0009246">
    <property type="term" value="P:enterobacterial common antigen biosynthetic process"/>
    <property type="evidence" value="ECO:0007669"/>
    <property type="project" value="TreeGrafter"/>
</dbReference>
<feature type="transmembrane region" description="Helical" evidence="7">
    <location>
        <begin position="196"/>
        <end position="216"/>
    </location>
</feature>
<accession>A0A7K1UM86</accession>
<feature type="transmembrane region" description="Helical" evidence="7">
    <location>
        <begin position="263"/>
        <end position="280"/>
    </location>
</feature>
<feature type="transmembrane region" description="Helical" evidence="7">
    <location>
        <begin position="116"/>
        <end position="136"/>
    </location>
</feature>
<dbReference type="PANTHER" id="PTHR40074:SF2">
    <property type="entry name" value="O-ACETYLTRANSFERASE WECH"/>
    <property type="match status" value="1"/>
</dbReference>
<keyword evidence="3" id="KW-1003">Cell membrane</keyword>
<proteinExistence type="inferred from homology"/>
<keyword evidence="10" id="KW-1185">Reference proteome</keyword>
<evidence type="ECO:0000256" key="5">
    <source>
        <dbReference type="ARBA" id="ARBA00022989"/>
    </source>
</evidence>
<dbReference type="RefSeq" id="WP_157325576.1">
    <property type="nucleotide sequence ID" value="NZ_BMFX01000003.1"/>
</dbReference>
<evidence type="ECO:0000256" key="1">
    <source>
        <dbReference type="ARBA" id="ARBA00004651"/>
    </source>
</evidence>
<protein>
    <submittedName>
        <fullName evidence="9">Acyltransferase family protein</fullName>
    </submittedName>
</protein>
<organism evidence="9 10">
    <name type="scientific">Nesterenkonia alkaliphila</name>
    <dbReference type="NCBI Taxonomy" id="1463631"/>
    <lineage>
        <taxon>Bacteria</taxon>
        <taxon>Bacillati</taxon>
        <taxon>Actinomycetota</taxon>
        <taxon>Actinomycetes</taxon>
        <taxon>Micrococcales</taxon>
        <taxon>Micrococcaceae</taxon>
        <taxon>Nesterenkonia</taxon>
    </lineage>
</organism>
<feature type="domain" description="Acyltransferase 3" evidence="8">
    <location>
        <begin position="9"/>
        <end position="306"/>
    </location>
</feature>
<dbReference type="EMBL" id="WRPM01000101">
    <property type="protein sequence ID" value="MVT27546.1"/>
    <property type="molecule type" value="Genomic_DNA"/>
</dbReference>
<comment type="caution">
    <text evidence="9">The sequence shown here is derived from an EMBL/GenBank/DDBJ whole genome shotgun (WGS) entry which is preliminary data.</text>
</comment>